<evidence type="ECO:0000313" key="2">
    <source>
        <dbReference type="Proteomes" id="UP000215289"/>
    </source>
</evidence>
<accession>A0A421D6N9</accession>
<dbReference type="AlphaFoldDB" id="A0A421D6N9"/>
<dbReference type="Proteomes" id="UP000215289">
    <property type="component" value="Unassembled WGS sequence"/>
</dbReference>
<comment type="caution">
    <text evidence="1">The sequence shown here is derived from an EMBL/GenBank/DDBJ whole genome shotgun (WGS) entry which is preliminary data.</text>
</comment>
<dbReference type="EMBL" id="NIDN02000068">
    <property type="protein sequence ID" value="RLL97778.1"/>
    <property type="molecule type" value="Genomic_DNA"/>
</dbReference>
<evidence type="ECO:0000313" key="1">
    <source>
        <dbReference type="EMBL" id="RLL97778.1"/>
    </source>
</evidence>
<protein>
    <submittedName>
        <fullName evidence="1">Uncharacterized protein</fullName>
    </submittedName>
</protein>
<keyword evidence="2" id="KW-1185">Reference proteome</keyword>
<reference evidence="1 2" key="1">
    <citation type="submission" date="2018-08" db="EMBL/GenBank/DDBJ databases">
        <title>Draft genome sequences of two Aspergillus turcosus clinical strains isolated from bronchoalveolar lavage fluid: one azole-susceptible and the other azole-resistant.</title>
        <authorList>
            <person name="Parent-Michaud M."/>
            <person name="Dufresne P.J."/>
            <person name="Fournier E."/>
            <person name="Martineau C."/>
            <person name="Moreira S."/>
            <person name="Perkins V."/>
            <person name="De Repentigny L."/>
            <person name="Dufresne S.F."/>
        </authorList>
    </citation>
    <scope>NUCLEOTIDE SEQUENCE [LARGE SCALE GENOMIC DNA]</scope>
    <source>
        <strain evidence="1">HMR AF 1038</strain>
    </source>
</reference>
<sequence>MAVLLYQPVEELKNWAKDNKGRIPADQNTKLKSIIAAIEDGPEAGKLLPISSLQDYQIRKIFGVGPDREMGISGYKAEVPKPIKQSLNKVTRVTGLGRPSVEPSARTLEGTLGSLRDLWLSQEMTEVLSGSPDKKA</sequence>
<name>A0A421D6N9_9EURO</name>
<organism evidence="1 2">
    <name type="scientific">Aspergillus turcosus</name>
    <dbReference type="NCBI Taxonomy" id="1245748"/>
    <lineage>
        <taxon>Eukaryota</taxon>
        <taxon>Fungi</taxon>
        <taxon>Dikarya</taxon>
        <taxon>Ascomycota</taxon>
        <taxon>Pezizomycotina</taxon>
        <taxon>Eurotiomycetes</taxon>
        <taxon>Eurotiomycetidae</taxon>
        <taxon>Eurotiales</taxon>
        <taxon>Aspergillaceae</taxon>
        <taxon>Aspergillus</taxon>
        <taxon>Aspergillus subgen. Fumigati</taxon>
    </lineage>
</organism>
<gene>
    <name evidence="1" type="ORF">CFD26_104800</name>
</gene>
<proteinExistence type="predicted"/>
<dbReference type="OrthoDB" id="10535444at2759"/>